<dbReference type="InterPro" id="IPR002826">
    <property type="entry name" value="MptE-like"/>
</dbReference>
<sequence length="285" mass="33007">MTAKADTPKKRRAKKAVNAQKIATIGVPAYVRLEEKNAHLADEERLRALHNIHAGERCFIVGNGPSLNKMDLTLLNKEKSFAVNGIFYKTKEVGYQPTFYMVEDTSVMKENIKEIINYKVEKKFFPTVYAHLHPHDENTYFFNMNRGFYERKSPNYCVPRFSTDFALRSYCGQSVTMLNLQLAYYMGFHEVYLIGMDFSYVIPKNFERKGDIITSTDDDPNHFHPDYFGKGKTWKDPKLDRVLANYAMAKLAYETSGRKIYNATVGGKLELFERVDFNSLFKSKK</sequence>
<dbReference type="Pfam" id="PF01973">
    <property type="entry name" value="MptE-like"/>
    <property type="match status" value="1"/>
</dbReference>
<feature type="domain" description="6-hydroxymethylpterin diphosphokinase MptE-like" evidence="1">
    <location>
        <begin position="44"/>
        <end position="201"/>
    </location>
</feature>
<protein>
    <submittedName>
        <fullName evidence="2">DUF115 domain-containing protein</fullName>
    </submittedName>
</protein>
<accession>A0A7C5M051</accession>
<evidence type="ECO:0000313" key="2">
    <source>
        <dbReference type="EMBL" id="HHL43373.1"/>
    </source>
</evidence>
<name>A0A7C5M051_9PROT</name>
<evidence type="ECO:0000259" key="1">
    <source>
        <dbReference type="Pfam" id="PF01973"/>
    </source>
</evidence>
<comment type="caution">
    <text evidence="2">The sequence shown here is derived from an EMBL/GenBank/DDBJ whole genome shotgun (WGS) entry which is preliminary data.</text>
</comment>
<reference evidence="2" key="1">
    <citation type="journal article" date="2020" name="mSystems">
        <title>Genome- and Community-Level Interaction Insights into Carbon Utilization and Element Cycling Functions of Hydrothermarchaeota in Hydrothermal Sediment.</title>
        <authorList>
            <person name="Zhou Z."/>
            <person name="Liu Y."/>
            <person name="Xu W."/>
            <person name="Pan J."/>
            <person name="Luo Z.H."/>
            <person name="Li M."/>
        </authorList>
    </citation>
    <scope>NUCLEOTIDE SEQUENCE [LARGE SCALE GENOMIC DNA]</scope>
    <source>
        <strain evidence="2">HyVt-485</strain>
    </source>
</reference>
<dbReference type="Proteomes" id="UP000885830">
    <property type="component" value="Unassembled WGS sequence"/>
</dbReference>
<proteinExistence type="predicted"/>
<organism evidence="2">
    <name type="scientific">Hellea balneolensis</name>
    <dbReference type="NCBI Taxonomy" id="287478"/>
    <lineage>
        <taxon>Bacteria</taxon>
        <taxon>Pseudomonadati</taxon>
        <taxon>Pseudomonadota</taxon>
        <taxon>Alphaproteobacteria</taxon>
        <taxon>Maricaulales</taxon>
        <taxon>Robiginitomaculaceae</taxon>
        <taxon>Hellea</taxon>
    </lineage>
</organism>
<dbReference type="EMBL" id="DRMJ01000370">
    <property type="protein sequence ID" value="HHL43373.1"/>
    <property type="molecule type" value="Genomic_DNA"/>
</dbReference>
<gene>
    <name evidence="2" type="ORF">ENJ42_07145</name>
</gene>
<dbReference type="AlphaFoldDB" id="A0A7C5M051"/>
<dbReference type="Gene3D" id="3.90.1480.10">
    <property type="entry name" value="Alpha-2,3-sialyltransferase"/>
    <property type="match status" value="1"/>
</dbReference>